<comment type="caution">
    <text evidence="2">The sequence shown here is derived from an EMBL/GenBank/DDBJ whole genome shotgun (WGS) entry which is preliminary data.</text>
</comment>
<gene>
    <name evidence="2" type="ORF">TIFTF001_023380</name>
</gene>
<feature type="transmembrane region" description="Helical" evidence="1">
    <location>
        <begin position="69"/>
        <end position="88"/>
    </location>
</feature>
<dbReference type="EMBL" id="BTGU01000050">
    <property type="protein sequence ID" value="GMN54254.1"/>
    <property type="molecule type" value="Genomic_DNA"/>
</dbReference>
<proteinExistence type="predicted"/>
<keyword evidence="1" id="KW-1133">Transmembrane helix</keyword>
<reference evidence="2" key="1">
    <citation type="submission" date="2023-07" db="EMBL/GenBank/DDBJ databases">
        <title>draft genome sequence of fig (Ficus carica).</title>
        <authorList>
            <person name="Takahashi T."/>
            <person name="Nishimura K."/>
        </authorList>
    </citation>
    <scope>NUCLEOTIDE SEQUENCE</scope>
</reference>
<sequence>MAIVHPAGIHPEWVGNGGTKFGDGDRDEDKILCSKFSRAGMKNALLTSPPRKAFPDLVLPKLIAIPRGAISFIVLAFSSFAASAFAMAELEGKTGFEFRVQYEDLLPIGLCESSSTNSQKYSPS</sequence>
<evidence type="ECO:0000313" key="2">
    <source>
        <dbReference type="EMBL" id="GMN54254.1"/>
    </source>
</evidence>
<accession>A0AA88AEL1</accession>
<dbReference type="Proteomes" id="UP001187192">
    <property type="component" value="Unassembled WGS sequence"/>
</dbReference>
<dbReference type="AlphaFoldDB" id="A0AA88AEL1"/>
<name>A0AA88AEL1_FICCA</name>
<keyword evidence="1" id="KW-0812">Transmembrane</keyword>
<evidence type="ECO:0000256" key="1">
    <source>
        <dbReference type="SAM" id="Phobius"/>
    </source>
</evidence>
<keyword evidence="1" id="KW-0472">Membrane</keyword>
<keyword evidence="3" id="KW-1185">Reference proteome</keyword>
<protein>
    <submittedName>
        <fullName evidence="2">Uncharacterized protein</fullName>
    </submittedName>
</protein>
<organism evidence="2 3">
    <name type="scientific">Ficus carica</name>
    <name type="common">Common fig</name>
    <dbReference type="NCBI Taxonomy" id="3494"/>
    <lineage>
        <taxon>Eukaryota</taxon>
        <taxon>Viridiplantae</taxon>
        <taxon>Streptophyta</taxon>
        <taxon>Embryophyta</taxon>
        <taxon>Tracheophyta</taxon>
        <taxon>Spermatophyta</taxon>
        <taxon>Magnoliopsida</taxon>
        <taxon>eudicotyledons</taxon>
        <taxon>Gunneridae</taxon>
        <taxon>Pentapetalae</taxon>
        <taxon>rosids</taxon>
        <taxon>fabids</taxon>
        <taxon>Rosales</taxon>
        <taxon>Moraceae</taxon>
        <taxon>Ficeae</taxon>
        <taxon>Ficus</taxon>
    </lineage>
</organism>
<evidence type="ECO:0000313" key="3">
    <source>
        <dbReference type="Proteomes" id="UP001187192"/>
    </source>
</evidence>